<dbReference type="OrthoDB" id="9790161at2"/>
<gene>
    <name evidence="1" type="ORF">NM04_02320</name>
</gene>
<reference evidence="1" key="1">
    <citation type="submission" date="2014-10" db="EMBL/GenBank/DDBJ databases">
        <title>Massilia sp. genome.</title>
        <authorList>
            <person name="Xu B."/>
            <person name="Dai L."/>
            <person name="Huang Z."/>
        </authorList>
    </citation>
    <scope>NUCLEOTIDE SEQUENCE [LARGE SCALE GENOMIC DNA]</scope>
    <source>
        <strain evidence="1">CFS-1</strain>
    </source>
</reference>
<dbReference type="PANTHER" id="PTHR38009:SF1">
    <property type="entry name" value="CONSERVED HYPOTHETICAL PHAGE TAIL PROTEIN"/>
    <property type="match status" value="1"/>
</dbReference>
<sequence>MADDGSAQSKNLWPLPKFYFEVKWDSEVMSFQEVSGLQVEMEELKYRSGDSKSFGVMKMPGMMKVGNVTMKKGVYKGDNKFWDWFNEIKMNTIKRKPVTISLLDETGAPTMVWTLLNAFPIKITSTDLKAEGNEVAIETIEIAHEGLTIANS</sequence>
<dbReference type="PANTHER" id="PTHR38009">
    <property type="entry name" value="CONSERVED HYPOTHETICAL PHAGE TAIL PROTEIN"/>
    <property type="match status" value="1"/>
</dbReference>
<dbReference type="NCBIfam" id="TIGR02241">
    <property type="entry name" value="conserved hypothetical phage tail region protein"/>
    <property type="match status" value="1"/>
</dbReference>
<comment type="caution">
    <text evidence="1">The sequence shown here is derived from an EMBL/GenBank/DDBJ whole genome shotgun (WGS) entry which is preliminary data.</text>
</comment>
<evidence type="ECO:0000313" key="2">
    <source>
        <dbReference type="Proteomes" id="UP000283254"/>
    </source>
</evidence>
<dbReference type="AlphaFoldDB" id="A0A422QQZ1"/>
<accession>A0A422QQZ1</accession>
<dbReference type="Proteomes" id="UP000283254">
    <property type="component" value="Unassembled WGS sequence"/>
</dbReference>
<dbReference type="EMBL" id="JSAB01000018">
    <property type="protein sequence ID" value="RNF32346.1"/>
    <property type="molecule type" value="Genomic_DNA"/>
</dbReference>
<dbReference type="RefSeq" id="WP_123067946.1">
    <property type="nucleotide sequence ID" value="NZ_JSAB01000018.1"/>
</dbReference>
<name>A0A422QQZ1_9BURK</name>
<evidence type="ECO:0000313" key="1">
    <source>
        <dbReference type="EMBL" id="RNF32346.1"/>
    </source>
</evidence>
<proteinExistence type="predicted"/>
<dbReference type="InterPro" id="IPR010667">
    <property type="entry name" value="Phage_T4_Gp19"/>
</dbReference>
<dbReference type="Pfam" id="PF06841">
    <property type="entry name" value="Phage_T4_gp19"/>
    <property type="match status" value="1"/>
</dbReference>
<keyword evidence="2" id="KW-1185">Reference proteome</keyword>
<protein>
    <submittedName>
        <fullName evidence="1">Phage tail protein</fullName>
    </submittedName>
</protein>
<dbReference type="GO" id="GO:0005198">
    <property type="term" value="F:structural molecule activity"/>
    <property type="evidence" value="ECO:0007669"/>
    <property type="project" value="InterPro"/>
</dbReference>
<dbReference type="InterPro" id="IPR011747">
    <property type="entry name" value="CHP02241"/>
</dbReference>
<organism evidence="1 2">
    <name type="scientific">Massilia aurea</name>
    <dbReference type="NCBI Taxonomy" id="373040"/>
    <lineage>
        <taxon>Bacteria</taxon>
        <taxon>Pseudomonadati</taxon>
        <taxon>Pseudomonadota</taxon>
        <taxon>Betaproteobacteria</taxon>
        <taxon>Burkholderiales</taxon>
        <taxon>Oxalobacteraceae</taxon>
        <taxon>Telluria group</taxon>
        <taxon>Massilia</taxon>
    </lineage>
</organism>